<dbReference type="SUPFAM" id="SSF47781">
    <property type="entry name" value="RuvA domain 2-like"/>
    <property type="match status" value="3"/>
</dbReference>
<evidence type="ECO:0000256" key="1">
    <source>
        <dbReference type="SAM" id="Phobius"/>
    </source>
</evidence>
<feature type="transmembrane region" description="Helical" evidence="1">
    <location>
        <begin position="20"/>
        <end position="42"/>
    </location>
</feature>
<gene>
    <name evidence="2" type="ORF">KK060_21655</name>
</gene>
<dbReference type="Pfam" id="PF12836">
    <property type="entry name" value="HHH_3"/>
    <property type="match status" value="3"/>
</dbReference>
<keyword evidence="1" id="KW-0812">Transmembrane</keyword>
<dbReference type="Gene3D" id="1.10.150.280">
    <property type="entry name" value="AF1531-like domain"/>
    <property type="match status" value="2"/>
</dbReference>
<name>A0ABS5VWW1_9BACT</name>
<dbReference type="Gene3D" id="1.10.150.310">
    <property type="entry name" value="Tex RuvX-like domain-like"/>
    <property type="match status" value="1"/>
</dbReference>
<dbReference type="PANTHER" id="PTHR21180">
    <property type="entry name" value="ENDONUCLEASE/EXONUCLEASE/PHOSPHATASE FAMILY DOMAIN-CONTAINING PROTEIN 1"/>
    <property type="match status" value="1"/>
</dbReference>
<dbReference type="InterPro" id="IPR051675">
    <property type="entry name" value="Endo/Exo/Phosphatase_dom_1"/>
</dbReference>
<dbReference type="PANTHER" id="PTHR21180:SF32">
    <property type="entry name" value="ENDONUCLEASE_EXONUCLEASE_PHOSPHATASE FAMILY DOMAIN-CONTAINING PROTEIN 1"/>
    <property type="match status" value="1"/>
</dbReference>
<sequence>MNEVKRWISNWLGFSRTEVNGFLILVPLMIILIFSEPVYRWWRNKEPHDFSKDERQLDSLVAILKTPKAFADTSNAASLANSPFAFNPNKAPTEVLQRLGFSKTLSKRIAVYRQKGGVFRVKSDLLKIYGMDSTLYNQLYAFILLPEVIKREEKRSESFNTVSKKSFNKFDINTADTTQLKTIYGIGSKLAIRIIKFRDALGGFNSKLQYKEVYGLDSAVVNELTKHAFITENFQPRQIDINAADEETLSSHPYIRRKLAKIIIAYRYQHGEFNFTDDIRKLSVIKPEEADRLIPYLKVN</sequence>
<keyword evidence="1" id="KW-1133">Transmembrane helix</keyword>
<accession>A0ABS5VWW1</accession>
<dbReference type="InterPro" id="IPR010994">
    <property type="entry name" value="RuvA_2-like"/>
</dbReference>
<organism evidence="2 3">
    <name type="scientific">Chryseosolibacter indicus</name>
    <dbReference type="NCBI Taxonomy" id="2782351"/>
    <lineage>
        <taxon>Bacteria</taxon>
        <taxon>Pseudomonadati</taxon>
        <taxon>Bacteroidota</taxon>
        <taxon>Cytophagia</taxon>
        <taxon>Cytophagales</taxon>
        <taxon>Chryseotaleaceae</taxon>
        <taxon>Chryseosolibacter</taxon>
    </lineage>
</organism>
<keyword evidence="1" id="KW-0472">Membrane</keyword>
<proteinExistence type="predicted"/>
<dbReference type="Proteomes" id="UP000772618">
    <property type="component" value="Unassembled WGS sequence"/>
</dbReference>
<evidence type="ECO:0000313" key="3">
    <source>
        <dbReference type="Proteomes" id="UP000772618"/>
    </source>
</evidence>
<dbReference type="RefSeq" id="WP_254156288.1">
    <property type="nucleotide sequence ID" value="NZ_JAHESD010000073.1"/>
</dbReference>
<comment type="caution">
    <text evidence="2">The sequence shown here is derived from an EMBL/GenBank/DDBJ whole genome shotgun (WGS) entry which is preliminary data.</text>
</comment>
<evidence type="ECO:0000313" key="2">
    <source>
        <dbReference type="EMBL" id="MBT1705912.1"/>
    </source>
</evidence>
<keyword evidence="3" id="KW-1185">Reference proteome</keyword>
<dbReference type="EMBL" id="JAHESD010000073">
    <property type="protein sequence ID" value="MBT1705912.1"/>
    <property type="molecule type" value="Genomic_DNA"/>
</dbReference>
<protein>
    <submittedName>
        <fullName evidence="2">Helix-hairpin-helix domain-containing protein</fullName>
    </submittedName>
</protein>
<reference evidence="2 3" key="1">
    <citation type="submission" date="2021-05" db="EMBL/GenBank/DDBJ databases">
        <title>A Polyphasic approach of four new species of the genus Ohtaekwangia: Ohtaekwangia histidinii sp. nov., Ohtaekwangia cretensis sp. nov., Ohtaekwangia indiensis sp. nov., Ohtaekwangia reichenbachii sp. nov. from diverse environment.</title>
        <authorList>
            <person name="Octaviana S."/>
        </authorList>
    </citation>
    <scope>NUCLEOTIDE SEQUENCE [LARGE SCALE GENOMIC DNA]</scope>
    <source>
        <strain evidence="2 3">PWU20</strain>
    </source>
</reference>